<reference evidence="2" key="1">
    <citation type="submission" date="2014-12" db="EMBL/GenBank/DDBJ databases">
        <title>Insight into the proteome of Arion vulgaris.</title>
        <authorList>
            <person name="Aradska J."/>
            <person name="Bulat T."/>
            <person name="Smidak R."/>
            <person name="Sarate P."/>
            <person name="Gangsoo J."/>
            <person name="Sialana F."/>
            <person name="Bilban M."/>
            <person name="Lubec G."/>
        </authorList>
    </citation>
    <scope>NUCLEOTIDE SEQUENCE</scope>
    <source>
        <tissue evidence="2">Skin</tissue>
    </source>
</reference>
<name>A0A0B7B700_9EUPU</name>
<protein>
    <submittedName>
        <fullName evidence="2">Uncharacterized protein</fullName>
    </submittedName>
</protein>
<feature type="region of interest" description="Disordered" evidence="1">
    <location>
        <begin position="1"/>
        <end position="67"/>
    </location>
</feature>
<dbReference type="EMBL" id="HACG01041802">
    <property type="protein sequence ID" value="CEK88667.1"/>
    <property type="molecule type" value="Transcribed_RNA"/>
</dbReference>
<organism evidence="2">
    <name type="scientific">Arion vulgaris</name>
    <dbReference type="NCBI Taxonomy" id="1028688"/>
    <lineage>
        <taxon>Eukaryota</taxon>
        <taxon>Metazoa</taxon>
        <taxon>Spiralia</taxon>
        <taxon>Lophotrochozoa</taxon>
        <taxon>Mollusca</taxon>
        <taxon>Gastropoda</taxon>
        <taxon>Heterobranchia</taxon>
        <taxon>Euthyneura</taxon>
        <taxon>Panpulmonata</taxon>
        <taxon>Eupulmonata</taxon>
        <taxon>Stylommatophora</taxon>
        <taxon>Helicina</taxon>
        <taxon>Arionoidea</taxon>
        <taxon>Arionidae</taxon>
        <taxon>Arion</taxon>
    </lineage>
</organism>
<proteinExistence type="predicted"/>
<feature type="non-terminal residue" evidence="2">
    <location>
        <position position="1"/>
    </location>
</feature>
<evidence type="ECO:0000313" key="2">
    <source>
        <dbReference type="EMBL" id="CEK88667.1"/>
    </source>
</evidence>
<feature type="non-terminal residue" evidence="2">
    <location>
        <position position="67"/>
    </location>
</feature>
<evidence type="ECO:0000256" key="1">
    <source>
        <dbReference type="SAM" id="MobiDB-lite"/>
    </source>
</evidence>
<sequence length="67" mass="7749">LRPTSWNPAENQQQLLHQQQGYQKSDERNNISKQSETSTPLHHDLDASTQSELDSSTYQPLPTHLRH</sequence>
<feature type="compositionally biased region" description="Polar residues" evidence="1">
    <location>
        <begin position="1"/>
        <end position="11"/>
    </location>
</feature>
<accession>A0A0B7B700</accession>
<feature type="compositionally biased region" description="Polar residues" evidence="1">
    <location>
        <begin position="47"/>
        <end position="60"/>
    </location>
</feature>
<gene>
    <name evidence="2" type="primary">ORF166393</name>
</gene>
<dbReference type="AlphaFoldDB" id="A0A0B7B700"/>
<feature type="compositionally biased region" description="Polar residues" evidence="1">
    <location>
        <begin position="31"/>
        <end position="40"/>
    </location>
</feature>